<gene>
    <name evidence="3" type="ORF">GCM10017600_62770</name>
</gene>
<dbReference type="RefSeq" id="WP_271221175.1">
    <property type="nucleotide sequence ID" value="NZ_BAAAVD010000012.1"/>
</dbReference>
<dbReference type="EMBL" id="BSEV01000019">
    <property type="protein sequence ID" value="GLK12867.1"/>
    <property type="molecule type" value="Genomic_DNA"/>
</dbReference>
<reference evidence="3" key="2">
    <citation type="submission" date="2023-01" db="EMBL/GenBank/DDBJ databases">
        <authorList>
            <person name="Sun Q."/>
            <person name="Evtushenko L."/>
        </authorList>
    </citation>
    <scope>NUCLEOTIDE SEQUENCE</scope>
    <source>
        <strain evidence="3">VKM Ac-2007</strain>
    </source>
</reference>
<keyword evidence="4" id="KW-1185">Reference proteome</keyword>
<proteinExistence type="predicted"/>
<keyword evidence="2" id="KW-0472">Membrane</keyword>
<evidence type="ECO:0000256" key="2">
    <source>
        <dbReference type="SAM" id="Phobius"/>
    </source>
</evidence>
<reference evidence="3" key="1">
    <citation type="journal article" date="2014" name="Int. J. Syst. Evol. Microbiol.">
        <title>Complete genome sequence of Corynebacterium casei LMG S-19264T (=DSM 44701T), isolated from a smear-ripened cheese.</title>
        <authorList>
            <consortium name="US DOE Joint Genome Institute (JGI-PGF)"/>
            <person name="Walter F."/>
            <person name="Albersmeier A."/>
            <person name="Kalinowski J."/>
            <person name="Ruckert C."/>
        </authorList>
    </citation>
    <scope>NUCLEOTIDE SEQUENCE</scope>
    <source>
        <strain evidence="3">VKM Ac-2007</strain>
    </source>
</reference>
<protein>
    <submittedName>
        <fullName evidence="3">Uncharacterized protein</fullName>
    </submittedName>
</protein>
<organism evidence="3 4">
    <name type="scientific">Streptosporangium carneum</name>
    <dbReference type="NCBI Taxonomy" id="47481"/>
    <lineage>
        <taxon>Bacteria</taxon>
        <taxon>Bacillati</taxon>
        <taxon>Actinomycetota</taxon>
        <taxon>Actinomycetes</taxon>
        <taxon>Streptosporangiales</taxon>
        <taxon>Streptosporangiaceae</taxon>
        <taxon>Streptosporangium</taxon>
    </lineage>
</organism>
<name>A0A9W6MG80_9ACTN</name>
<evidence type="ECO:0000313" key="4">
    <source>
        <dbReference type="Proteomes" id="UP001143474"/>
    </source>
</evidence>
<dbReference type="AlphaFoldDB" id="A0A9W6MG80"/>
<dbReference type="Proteomes" id="UP001143474">
    <property type="component" value="Unassembled WGS sequence"/>
</dbReference>
<keyword evidence="2" id="KW-1133">Transmembrane helix</keyword>
<feature type="region of interest" description="Disordered" evidence="1">
    <location>
        <begin position="1"/>
        <end position="38"/>
    </location>
</feature>
<feature type="transmembrane region" description="Helical" evidence="2">
    <location>
        <begin position="47"/>
        <end position="65"/>
    </location>
</feature>
<keyword evidence="2" id="KW-0812">Transmembrane</keyword>
<evidence type="ECO:0000313" key="3">
    <source>
        <dbReference type="EMBL" id="GLK12867.1"/>
    </source>
</evidence>
<sequence length="66" mass="7318">MPETAERGSRPGRQEATPAAWRSREGMPETGEAEPGESRTARRVIEILFFAATLGVLWTVHALLLR</sequence>
<comment type="caution">
    <text evidence="3">The sequence shown here is derived from an EMBL/GenBank/DDBJ whole genome shotgun (WGS) entry which is preliminary data.</text>
</comment>
<evidence type="ECO:0000256" key="1">
    <source>
        <dbReference type="SAM" id="MobiDB-lite"/>
    </source>
</evidence>
<accession>A0A9W6MG80</accession>
<feature type="compositionally biased region" description="Basic and acidic residues" evidence="1">
    <location>
        <begin position="1"/>
        <end position="13"/>
    </location>
</feature>